<evidence type="ECO:0000313" key="1">
    <source>
        <dbReference type="EMBL" id="VDO06801.1"/>
    </source>
</evidence>
<name>A0A0R3TQW6_RODNA</name>
<keyword evidence="2" id="KW-1185">Reference proteome</keyword>
<reference evidence="3" key="1">
    <citation type="submission" date="2017-02" db="UniProtKB">
        <authorList>
            <consortium name="WormBaseParasite"/>
        </authorList>
    </citation>
    <scope>IDENTIFICATION</scope>
</reference>
<dbReference type="WBParaSite" id="HNAJ_0000995001-mRNA-1">
    <property type="protein sequence ID" value="HNAJ_0000995001-mRNA-1"/>
    <property type="gene ID" value="HNAJ_0000995001"/>
</dbReference>
<organism evidence="3">
    <name type="scientific">Rodentolepis nana</name>
    <name type="common">Dwarf tapeworm</name>
    <name type="synonym">Hymenolepis nana</name>
    <dbReference type="NCBI Taxonomy" id="102285"/>
    <lineage>
        <taxon>Eukaryota</taxon>
        <taxon>Metazoa</taxon>
        <taxon>Spiralia</taxon>
        <taxon>Lophotrochozoa</taxon>
        <taxon>Platyhelminthes</taxon>
        <taxon>Cestoda</taxon>
        <taxon>Eucestoda</taxon>
        <taxon>Cyclophyllidea</taxon>
        <taxon>Hymenolepididae</taxon>
        <taxon>Rodentolepis</taxon>
    </lineage>
</organism>
<proteinExistence type="predicted"/>
<evidence type="ECO:0000313" key="2">
    <source>
        <dbReference type="Proteomes" id="UP000278807"/>
    </source>
</evidence>
<gene>
    <name evidence="1" type="ORF">HNAJ_LOCUS9945</name>
</gene>
<dbReference type="EMBL" id="UZAE01012814">
    <property type="protein sequence ID" value="VDO06801.1"/>
    <property type="molecule type" value="Genomic_DNA"/>
</dbReference>
<sequence>MTPQSKLGGEALVANLTNKGEVAIVTVHVASELTWCQEACSTFDAHMTENLERESTLDTGAPTSSERYCALVLLRGVEEEIGGVGRDLSRDDVGVKSM</sequence>
<accession>A0A0R3TQW6</accession>
<evidence type="ECO:0000313" key="3">
    <source>
        <dbReference type="WBParaSite" id="HNAJ_0000995001-mRNA-1"/>
    </source>
</evidence>
<dbReference type="AlphaFoldDB" id="A0A0R3TQW6"/>
<reference evidence="1 2" key="2">
    <citation type="submission" date="2018-11" db="EMBL/GenBank/DDBJ databases">
        <authorList>
            <consortium name="Pathogen Informatics"/>
        </authorList>
    </citation>
    <scope>NUCLEOTIDE SEQUENCE [LARGE SCALE GENOMIC DNA]</scope>
</reference>
<protein>
    <submittedName>
        <fullName evidence="3">Nudix hydrolase domain-containing protein</fullName>
    </submittedName>
</protein>
<dbReference type="Proteomes" id="UP000278807">
    <property type="component" value="Unassembled WGS sequence"/>
</dbReference>